<name>A0A3N0Z6T6_ANAGA</name>
<dbReference type="Proteomes" id="UP000281406">
    <property type="component" value="Unassembled WGS sequence"/>
</dbReference>
<comment type="caution">
    <text evidence="1">The sequence shown here is derived from an EMBL/GenBank/DDBJ whole genome shotgun (WGS) entry which is preliminary data.</text>
</comment>
<sequence length="139" mass="15820">MRSFKTHPDTKVNILTPHTWQAQPQAKFPNKHTCKHTAHQYIRQYLARNDGPSSGSSTGCACKTFTITKCESRLNKRSEVEESQEYCFSITHPDTEQTLRAPVWLKLSGATDTNQHIPDQLSDRHVTIPIPPSAQKLRH</sequence>
<gene>
    <name evidence="1" type="ORF">DPX16_10464</name>
</gene>
<proteinExistence type="predicted"/>
<protein>
    <submittedName>
        <fullName evidence="1">Uncharacterized protein</fullName>
    </submittedName>
</protein>
<organism evidence="1 2">
    <name type="scientific">Anabarilius grahami</name>
    <name type="common">Kanglang fish</name>
    <name type="synonym">Barilius grahami</name>
    <dbReference type="NCBI Taxonomy" id="495550"/>
    <lineage>
        <taxon>Eukaryota</taxon>
        <taxon>Metazoa</taxon>
        <taxon>Chordata</taxon>
        <taxon>Craniata</taxon>
        <taxon>Vertebrata</taxon>
        <taxon>Euteleostomi</taxon>
        <taxon>Actinopterygii</taxon>
        <taxon>Neopterygii</taxon>
        <taxon>Teleostei</taxon>
        <taxon>Ostariophysi</taxon>
        <taxon>Cypriniformes</taxon>
        <taxon>Xenocyprididae</taxon>
        <taxon>Xenocypridinae</taxon>
        <taxon>Xenocypridinae incertae sedis</taxon>
        <taxon>Anabarilius</taxon>
    </lineage>
</organism>
<evidence type="ECO:0000313" key="1">
    <source>
        <dbReference type="EMBL" id="ROL54041.1"/>
    </source>
</evidence>
<dbReference type="EMBL" id="RJVU01007007">
    <property type="protein sequence ID" value="ROL54041.1"/>
    <property type="molecule type" value="Genomic_DNA"/>
</dbReference>
<accession>A0A3N0Z6T6</accession>
<evidence type="ECO:0000313" key="2">
    <source>
        <dbReference type="Proteomes" id="UP000281406"/>
    </source>
</evidence>
<dbReference type="AlphaFoldDB" id="A0A3N0Z6T6"/>
<keyword evidence="2" id="KW-1185">Reference proteome</keyword>
<reference evidence="1 2" key="1">
    <citation type="submission" date="2018-10" db="EMBL/GenBank/DDBJ databases">
        <title>Genome assembly for a Yunnan-Guizhou Plateau 3E fish, Anabarilius grahami (Regan), and its evolutionary and genetic applications.</title>
        <authorList>
            <person name="Jiang W."/>
        </authorList>
    </citation>
    <scope>NUCLEOTIDE SEQUENCE [LARGE SCALE GENOMIC DNA]</scope>
    <source>
        <strain evidence="1">AG-KIZ</strain>
        <tissue evidence="1">Muscle</tissue>
    </source>
</reference>